<evidence type="ECO:0000313" key="3">
    <source>
        <dbReference type="Proteomes" id="UP000676169"/>
    </source>
</evidence>
<keyword evidence="1" id="KW-0812">Transmembrane</keyword>
<gene>
    <name evidence="2" type="ORF">KBB96_03010</name>
</gene>
<keyword evidence="1" id="KW-0472">Membrane</keyword>
<keyword evidence="1" id="KW-1133">Transmembrane helix</keyword>
<evidence type="ECO:0000313" key="2">
    <source>
        <dbReference type="EMBL" id="QUE51868.1"/>
    </source>
</evidence>
<name>A0A975J0P2_9BACT</name>
<organism evidence="2 3">
    <name type="scientific">Luteolibacter ambystomatis</name>
    <dbReference type="NCBI Taxonomy" id="2824561"/>
    <lineage>
        <taxon>Bacteria</taxon>
        <taxon>Pseudomonadati</taxon>
        <taxon>Verrucomicrobiota</taxon>
        <taxon>Verrucomicrobiia</taxon>
        <taxon>Verrucomicrobiales</taxon>
        <taxon>Verrucomicrobiaceae</taxon>
        <taxon>Luteolibacter</taxon>
    </lineage>
</organism>
<evidence type="ECO:0000256" key="1">
    <source>
        <dbReference type="SAM" id="Phobius"/>
    </source>
</evidence>
<dbReference type="EMBL" id="CP073100">
    <property type="protein sequence ID" value="QUE51868.1"/>
    <property type="molecule type" value="Genomic_DNA"/>
</dbReference>
<keyword evidence="3" id="KW-1185">Reference proteome</keyword>
<protein>
    <submittedName>
        <fullName evidence="2">Uncharacterized protein</fullName>
    </submittedName>
</protein>
<feature type="transmembrane region" description="Helical" evidence="1">
    <location>
        <begin position="29"/>
        <end position="49"/>
    </location>
</feature>
<dbReference type="Proteomes" id="UP000676169">
    <property type="component" value="Chromosome"/>
</dbReference>
<reference evidence="2" key="1">
    <citation type="submission" date="2021-04" db="EMBL/GenBank/DDBJ databases">
        <title>Luteolibacter sp. 32A isolated from the skin of an Anderson's salamander (Ambystoma andersonii).</title>
        <authorList>
            <person name="Spergser J."/>
            <person name="Busse H.-J."/>
        </authorList>
    </citation>
    <scope>NUCLEOTIDE SEQUENCE</scope>
    <source>
        <strain evidence="2">32A</strain>
    </source>
</reference>
<dbReference type="RefSeq" id="WP_211632099.1">
    <property type="nucleotide sequence ID" value="NZ_CP073100.1"/>
</dbReference>
<dbReference type="KEGG" id="lamb:KBB96_03010"/>
<accession>A0A975J0P2</accession>
<proteinExistence type="predicted"/>
<dbReference type="AlphaFoldDB" id="A0A975J0P2"/>
<sequence>MNDPGTKRERRDRASGLIFAWRVGDTFHVATWMSVAIVILLGAFLLGTLKVRVVPPPRIIERKAAVVLVPNTADGHAWVVRAEEEGPFPARFRPADSGIVREMKEDLFRDPVSRPAYRAVLREFPQDTGPGAVQVAARGERVFPPQLLPESAPVEMDAQPLRPVLTLLAKLPADARPQELPPFPEPMSPEMAATTWQYMVEIGPGGRALRCVALDGGKPEGQQDGFARSLGSWLCHVRFGPGAAKAGWVGVEISFSRTP</sequence>